<name>A0AAD3NQ21_CRYJA</name>
<dbReference type="AlphaFoldDB" id="A0AAD3NQ21"/>
<sequence>SLIKLILQDLGVMTILYNDQVAGLEMRSKQGEWFTVKPLAGSFTVIIASALKIWSNDRCWSVEHHVAFEGKEHHLSISFFWNFLKEKEVSVLEELIDEHYPHRYKPFLFKDYRNARVQEAPLDIFI</sequence>
<organism evidence="4 5">
    <name type="scientific">Cryptomeria japonica</name>
    <name type="common">Japanese cedar</name>
    <name type="synonym">Cupressus japonica</name>
    <dbReference type="NCBI Taxonomy" id="3369"/>
    <lineage>
        <taxon>Eukaryota</taxon>
        <taxon>Viridiplantae</taxon>
        <taxon>Streptophyta</taxon>
        <taxon>Embryophyta</taxon>
        <taxon>Tracheophyta</taxon>
        <taxon>Spermatophyta</taxon>
        <taxon>Pinopsida</taxon>
        <taxon>Pinidae</taxon>
        <taxon>Conifers II</taxon>
        <taxon>Cupressales</taxon>
        <taxon>Cupressaceae</taxon>
        <taxon>Cryptomeria</taxon>
    </lineage>
</organism>
<dbReference type="InterPro" id="IPR027443">
    <property type="entry name" value="IPNS-like_sf"/>
</dbReference>
<keyword evidence="2" id="KW-0408">Iron</keyword>
<protein>
    <recommendedName>
        <fullName evidence="3">Isopenicillin N synthase-like Fe(2+) 2OG dioxygenase domain-containing protein</fullName>
    </recommendedName>
</protein>
<gene>
    <name evidence="4" type="ORF">SUGI_1524220</name>
</gene>
<dbReference type="Proteomes" id="UP001234787">
    <property type="component" value="Unassembled WGS sequence"/>
</dbReference>
<dbReference type="SUPFAM" id="SSF51197">
    <property type="entry name" value="Clavaminate synthase-like"/>
    <property type="match status" value="1"/>
</dbReference>
<dbReference type="InterPro" id="IPR044861">
    <property type="entry name" value="IPNS-like_FE2OG_OXY"/>
</dbReference>
<evidence type="ECO:0000313" key="4">
    <source>
        <dbReference type="EMBL" id="GLJ59825.1"/>
    </source>
</evidence>
<proteinExistence type="predicted"/>
<evidence type="ECO:0000259" key="3">
    <source>
        <dbReference type="Pfam" id="PF03171"/>
    </source>
</evidence>
<dbReference type="Pfam" id="PF03171">
    <property type="entry name" value="2OG-FeII_Oxy"/>
    <property type="match status" value="1"/>
</dbReference>
<evidence type="ECO:0000313" key="5">
    <source>
        <dbReference type="Proteomes" id="UP001234787"/>
    </source>
</evidence>
<dbReference type="EMBL" id="BSEH01001710">
    <property type="protein sequence ID" value="GLJ59825.1"/>
    <property type="molecule type" value="Genomic_DNA"/>
</dbReference>
<dbReference type="GO" id="GO:0046872">
    <property type="term" value="F:metal ion binding"/>
    <property type="evidence" value="ECO:0007669"/>
    <property type="project" value="UniProtKB-KW"/>
</dbReference>
<dbReference type="InterPro" id="IPR050295">
    <property type="entry name" value="Plant_2OG-oxidoreductases"/>
</dbReference>
<feature type="domain" description="Isopenicillin N synthase-like Fe(2+) 2OG dioxygenase" evidence="3">
    <location>
        <begin position="9"/>
        <end position="81"/>
    </location>
</feature>
<evidence type="ECO:0000256" key="2">
    <source>
        <dbReference type="ARBA" id="ARBA00023004"/>
    </source>
</evidence>
<dbReference type="PANTHER" id="PTHR47991">
    <property type="entry name" value="OXOGLUTARATE/IRON-DEPENDENT DIOXYGENASE"/>
    <property type="match status" value="1"/>
</dbReference>
<keyword evidence="1" id="KW-0479">Metal-binding</keyword>
<evidence type="ECO:0000256" key="1">
    <source>
        <dbReference type="ARBA" id="ARBA00022723"/>
    </source>
</evidence>
<comment type="caution">
    <text evidence="4">The sequence shown here is derived from an EMBL/GenBank/DDBJ whole genome shotgun (WGS) entry which is preliminary data.</text>
</comment>
<dbReference type="Gene3D" id="2.60.120.330">
    <property type="entry name" value="B-lactam Antibiotic, Isopenicillin N Synthase, Chain"/>
    <property type="match status" value="1"/>
</dbReference>
<keyword evidence="5" id="KW-1185">Reference proteome</keyword>
<feature type="non-terminal residue" evidence="4">
    <location>
        <position position="1"/>
    </location>
</feature>
<accession>A0AAD3NQ21</accession>
<reference evidence="4" key="1">
    <citation type="submission" date="2022-12" db="EMBL/GenBank/DDBJ databases">
        <title>Chromosome-Level Genome Assembly of Japanese Cedar (Cryptomeriajaponica D. Don).</title>
        <authorList>
            <person name="Fujino T."/>
            <person name="Yamaguchi K."/>
            <person name="Yokoyama T."/>
            <person name="Hamanaka T."/>
            <person name="Harazono Y."/>
            <person name="Kamada H."/>
            <person name="Kobayashi W."/>
            <person name="Ujino-Ihara T."/>
            <person name="Uchiyama K."/>
            <person name="Matsumoto A."/>
            <person name="Izuno A."/>
            <person name="Tsumura Y."/>
            <person name="Toyoda A."/>
            <person name="Shigenobu S."/>
            <person name="Moriguchi Y."/>
            <person name="Ueno S."/>
            <person name="Kasahara M."/>
        </authorList>
    </citation>
    <scope>NUCLEOTIDE SEQUENCE</scope>
</reference>